<gene>
    <name evidence="3" type="ORF">D3875_14080</name>
</gene>
<reference evidence="3 4" key="1">
    <citation type="submission" date="2018-09" db="EMBL/GenBank/DDBJ databases">
        <authorList>
            <person name="Zhu H."/>
        </authorList>
    </citation>
    <scope>NUCLEOTIDE SEQUENCE [LARGE SCALE GENOMIC DNA]</scope>
    <source>
        <strain evidence="3 4">K2S05-167</strain>
    </source>
</reference>
<evidence type="ECO:0000313" key="3">
    <source>
        <dbReference type="EMBL" id="RJF72512.1"/>
    </source>
</evidence>
<dbReference type="OrthoDB" id="9800774at2"/>
<dbReference type="Gene3D" id="3.90.1200.10">
    <property type="match status" value="1"/>
</dbReference>
<keyword evidence="4" id="KW-1185">Reference proteome</keyword>
<dbReference type="PANTHER" id="PTHR21064:SF6">
    <property type="entry name" value="AMINOGLYCOSIDE PHOSPHOTRANSFERASE DOMAIN-CONTAINING PROTEIN"/>
    <property type="match status" value="1"/>
</dbReference>
<dbReference type="Pfam" id="PF01636">
    <property type="entry name" value="APH"/>
    <property type="match status" value="1"/>
</dbReference>
<comment type="caution">
    <text evidence="3">The sequence shown here is derived from an EMBL/GenBank/DDBJ whole genome shotgun (WGS) entry which is preliminary data.</text>
</comment>
<dbReference type="Gene3D" id="3.30.200.20">
    <property type="entry name" value="Phosphorylase Kinase, domain 1"/>
    <property type="match status" value="1"/>
</dbReference>
<evidence type="ECO:0000256" key="1">
    <source>
        <dbReference type="ARBA" id="ARBA00038240"/>
    </source>
</evidence>
<dbReference type="Proteomes" id="UP000286287">
    <property type="component" value="Unassembled WGS sequence"/>
</dbReference>
<proteinExistence type="inferred from homology"/>
<sequence length="322" mass="35998">MTSTFFPAVHSVLSAAALARLVQQQYAGQDDVQLRFLRRGINDTYLLTGLAGHPHAILRVYRAGWRTPADLDWELSLTASLNTVARPLPALNGQLYGELSAIEGTRPYAVFEFVEGRMPERTAGDAALYGRTLANLHQASAAFPAGGRFSLDLAHLLTEPLNAIRTQLPDDPQTLNSLEELAARTHTRLSALTPELRWGACHGDPHDANARIDQGTLRLFDFDCGGPGWPAYDLAVYWWDHALNDTPEELATVWPAFLNAYEDVRPLTAAERKALPFFVLARSFWFMGLFAGRVWVNGSESLHPEFFRRGLNFVQDWWEEHA</sequence>
<dbReference type="RefSeq" id="WP_119764718.1">
    <property type="nucleotide sequence ID" value="NZ_QYUJ01000014.1"/>
</dbReference>
<feature type="domain" description="Aminoglycoside phosphotransferase" evidence="2">
    <location>
        <begin position="41"/>
        <end position="267"/>
    </location>
</feature>
<dbReference type="GO" id="GO:0009088">
    <property type="term" value="P:threonine biosynthetic process"/>
    <property type="evidence" value="ECO:0007669"/>
    <property type="project" value="TreeGrafter"/>
</dbReference>
<protein>
    <recommendedName>
        <fullName evidence="2">Aminoglycoside phosphotransferase domain-containing protein</fullName>
    </recommendedName>
</protein>
<organism evidence="3 4">
    <name type="scientific">Deinococcus cavernae</name>
    <dbReference type="NCBI Taxonomy" id="2320857"/>
    <lineage>
        <taxon>Bacteria</taxon>
        <taxon>Thermotogati</taxon>
        <taxon>Deinococcota</taxon>
        <taxon>Deinococci</taxon>
        <taxon>Deinococcales</taxon>
        <taxon>Deinococcaceae</taxon>
        <taxon>Deinococcus</taxon>
    </lineage>
</organism>
<name>A0A418V8Y4_9DEIO</name>
<dbReference type="InterPro" id="IPR011009">
    <property type="entry name" value="Kinase-like_dom_sf"/>
</dbReference>
<accession>A0A418V8Y4</accession>
<comment type="similarity">
    <text evidence="1">Belongs to the pseudomonas-type ThrB family.</text>
</comment>
<dbReference type="PANTHER" id="PTHR21064">
    <property type="entry name" value="AMINOGLYCOSIDE PHOSPHOTRANSFERASE DOMAIN-CONTAINING PROTEIN-RELATED"/>
    <property type="match status" value="1"/>
</dbReference>
<dbReference type="InterPro" id="IPR050249">
    <property type="entry name" value="Pseudomonas-type_ThrB"/>
</dbReference>
<dbReference type="SUPFAM" id="SSF56112">
    <property type="entry name" value="Protein kinase-like (PK-like)"/>
    <property type="match status" value="1"/>
</dbReference>
<dbReference type="AlphaFoldDB" id="A0A418V8Y4"/>
<dbReference type="GO" id="GO:0004413">
    <property type="term" value="F:homoserine kinase activity"/>
    <property type="evidence" value="ECO:0007669"/>
    <property type="project" value="TreeGrafter"/>
</dbReference>
<evidence type="ECO:0000259" key="2">
    <source>
        <dbReference type="Pfam" id="PF01636"/>
    </source>
</evidence>
<evidence type="ECO:0000313" key="4">
    <source>
        <dbReference type="Proteomes" id="UP000286287"/>
    </source>
</evidence>
<dbReference type="InterPro" id="IPR002575">
    <property type="entry name" value="Aminoglycoside_PTrfase"/>
</dbReference>
<dbReference type="EMBL" id="QYUJ01000014">
    <property type="protein sequence ID" value="RJF72512.1"/>
    <property type="molecule type" value="Genomic_DNA"/>
</dbReference>